<dbReference type="Pfam" id="PF00106">
    <property type="entry name" value="adh_short"/>
    <property type="match status" value="1"/>
</dbReference>
<evidence type="ECO:0000256" key="3">
    <source>
        <dbReference type="RuleBase" id="RU000363"/>
    </source>
</evidence>
<dbReference type="InterPro" id="IPR002347">
    <property type="entry name" value="SDR_fam"/>
</dbReference>
<dbReference type="RefSeq" id="WP_308454493.1">
    <property type="nucleotide sequence ID" value="NZ_JAJEQR010000047.1"/>
</dbReference>
<evidence type="ECO:0000313" key="4">
    <source>
        <dbReference type="EMBL" id="MCC2232007.1"/>
    </source>
</evidence>
<dbReference type="InterPro" id="IPR051122">
    <property type="entry name" value="SDR_DHRS6-like"/>
</dbReference>
<dbReference type="EMBL" id="JAJEQR010000047">
    <property type="protein sequence ID" value="MCC2232007.1"/>
    <property type="molecule type" value="Genomic_DNA"/>
</dbReference>
<proteinExistence type="inferred from homology"/>
<protein>
    <submittedName>
        <fullName evidence="4">SDR family oxidoreductase</fullName>
    </submittedName>
</protein>
<name>A0AAE3EBK7_9FIRM</name>
<dbReference type="InterPro" id="IPR036291">
    <property type="entry name" value="NAD(P)-bd_dom_sf"/>
</dbReference>
<dbReference type="PRINTS" id="PR00080">
    <property type="entry name" value="SDRFAMILY"/>
</dbReference>
<dbReference type="PANTHER" id="PTHR43477">
    <property type="entry name" value="DIHYDROANTICAPSIN 7-DEHYDROGENASE"/>
    <property type="match status" value="1"/>
</dbReference>
<dbReference type="CDD" id="cd05233">
    <property type="entry name" value="SDR_c"/>
    <property type="match status" value="1"/>
</dbReference>
<comment type="caution">
    <text evidence="4">The sequence shown here is derived from an EMBL/GenBank/DDBJ whole genome shotgun (WGS) entry which is preliminary data.</text>
</comment>
<reference evidence="4" key="1">
    <citation type="submission" date="2021-10" db="EMBL/GenBank/DDBJ databases">
        <title>Anaerobic single-cell dispensing facilitates the cultivation of human gut bacteria.</title>
        <authorList>
            <person name="Afrizal A."/>
        </authorList>
    </citation>
    <scope>NUCLEOTIDE SEQUENCE</scope>
    <source>
        <strain evidence="4">CLA-AA-H215</strain>
    </source>
</reference>
<keyword evidence="2" id="KW-0560">Oxidoreductase</keyword>
<evidence type="ECO:0000256" key="1">
    <source>
        <dbReference type="ARBA" id="ARBA00006484"/>
    </source>
</evidence>
<dbReference type="PROSITE" id="PS51257">
    <property type="entry name" value="PROKAR_LIPOPROTEIN"/>
    <property type="match status" value="1"/>
</dbReference>
<dbReference type="GO" id="GO:0016491">
    <property type="term" value="F:oxidoreductase activity"/>
    <property type="evidence" value="ECO:0007669"/>
    <property type="project" value="UniProtKB-KW"/>
</dbReference>
<dbReference type="Gene3D" id="3.40.50.720">
    <property type="entry name" value="NAD(P)-binding Rossmann-like Domain"/>
    <property type="match status" value="1"/>
</dbReference>
<organism evidence="4 5">
    <name type="scientific">Hominifimenecus microfluidus</name>
    <dbReference type="NCBI Taxonomy" id="2885348"/>
    <lineage>
        <taxon>Bacteria</taxon>
        <taxon>Bacillati</taxon>
        <taxon>Bacillota</taxon>
        <taxon>Clostridia</taxon>
        <taxon>Lachnospirales</taxon>
        <taxon>Lachnospiraceae</taxon>
        <taxon>Hominifimenecus</taxon>
    </lineage>
</organism>
<dbReference type="PANTHER" id="PTHR43477:SF1">
    <property type="entry name" value="DIHYDROANTICAPSIN 7-DEHYDROGENASE"/>
    <property type="match status" value="1"/>
</dbReference>
<keyword evidence="5" id="KW-1185">Reference proteome</keyword>
<accession>A0AAE3EBK7</accession>
<sequence>MKRLQDKVAVFIGGGSSVGSVACQKFLEEGANVVLVDIDEKYFERTKDLRAEYGESRVLTFIGACTSQADMDAAMKFVIEKFGKIDIVLNIAGFHGSGWIDVILPEQWNLAMDVTCTGAYRATLAAMPYLKAQKSGHVINFTSLGGRGNRMVAISYAGSKAACTAMTRAFAAELAPYGISVTAYAPGTLNTKQFERIAEKGSIPFKMPPGGVPGMPGYKGPELYNGQAVIPDRPVAELTEVAAALVYLASDESSYLAGDCMDMNGGILMAT</sequence>
<evidence type="ECO:0000313" key="5">
    <source>
        <dbReference type="Proteomes" id="UP001198182"/>
    </source>
</evidence>
<comment type="similarity">
    <text evidence="1 3">Belongs to the short-chain dehydrogenases/reductases (SDR) family.</text>
</comment>
<dbReference type="PRINTS" id="PR00081">
    <property type="entry name" value="GDHRDH"/>
</dbReference>
<gene>
    <name evidence="4" type="ORF">LKD81_13540</name>
</gene>
<dbReference type="AlphaFoldDB" id="A0AAE3EBK7"/>
<evidence type="ECO:0000256" key="2">
    <source>
        <dbReference type="ARBA" id="ARBA00023002"/>
    </source>
</evidence>
<dbReference type="Proteomes" id="UP001198182">
    <property type="component" value="Unassembled WGS sequence"/>
</dbReference>
<dbReference type="SUPFAM" id="SSF51735">
    <property type="entry name" value="NAD(P)-binding Rossmann-fold domains"/>
    <property type="match status" value="1"/>
</dbReference>